<comment type="caution">
    <text evidence="2">The sequence shown here is derived from an EMBL/GenBank/DDBJ whole genome shotgun (WGS) entry which is preliminary data.</text>
</comment>
<organism evidence="2 3">
    <name type="scientific">Macrolepiota fuliginosa MF-IS2</name>
    <dbReference type="NCBI Taxonomy" id="1400762"/>
    <lineage>
        <taxon>Eukaryota</taxon>
        <taxon>Fungi</taxon>
        <taxon>Dikarya</taxon>
        <taxon>Basidiomycota</taxon>
        <taxon>Agaricomycotina</taxon>
        <taxon>Agaricomycetes</taxon>
        <taxon>Agaricomycetidae</taxon>
        <taxon>Agaricales</taxon>
        <taxon>Agaricineae</taxon>
        <taxon>Agaricaceae</taxon>
        <taxon>Macrolepiota</taxon>
    </lineage>
</organism>
<name>A0A9P5XBU0_9AGAR</name>
<dbReference type="Proteomes" id="UP000807342">
    <property type="component" value="Unassembled WGS sequence"/>
</dbReference>
<feature type="non-terminal residue" evidence="2">
    <location>
        <position position="108"/>
    </location>
</feature>
<feature type="compositionally biased region" description="Polar residues" evidence="1">
    <location>
        <begin position="45"/>
        <end position="55"/>
    </location>
</feature>
<feature type="region of interest" description="Disordered" evidence="1">
    <location>
        <begin position="25"/>
        <end position="108"/>
    </location>
</feature>
<evidence type="ECO:0000313" key="2">
    <source>
        <dbReference type="EMBL" id="KAF9446720.1"/>
    </source>
</evidence>
<gene>
    <name evidence="2" type="ORF">P691DRAFT_803574</name>
</gene>
<protein>
    <submittedName>
        <fullName evidence="2">Uncharacterized protein</fullName>
    </submittedName>
</protein>
<reference evidence="2" key="1">
    <citation type="submission" date="2020-11" db="EMBL/GenBank/DDBJ databases">
        <authorList>
            <consortium name="DOE Joint Genome Institute"/>
            <person name="Ahrendt S."/>
            <person name="Riley R."/>
            <person name="Andreopoulos W."/>
            <person name="Labutti K."/>
            <person name="Pangilinan J."/>
            <person name="Ruiz-Duenas F.J."/>
            <person name="Barrasa J.M."/>
            <person name="Sanchez-Garcia M."/>
            <person name="Camarero S."/>
            <person name="Miyauchi S."/>
            <person name="Serrano A."/>
            <person name="Linde D."/>
            <person name="Babiker R."/>
            <person name="Drula E."/>
            <person name="Ayuso-Fernandez I."/>
            <person name="Pacheco R."/>
            <person name="Padilla G."/>
            <person name="Ferreira P."/>
            <person name="Barriuso J."/>
            <person name="Kellner H."/>
            <person name="Castanera R."/>
            <person name="Alfaro M."/>
            <person name="Ramirez L."/>
            <person name="Pisabarro A.G."/>
            <person name="Kuo A."/>
            <person name="Tritt A."/>
            <person name="Lipzen A."/>
            <person name="He G."/>
            <person name="Yan M."/>
            <person name="Ng V."/>
            <person name="Cullen D."/>
            <person name="Martin F."/>
            <person name="Rosso M.-N."/>
            <person name="Henrissat B."/>
            <person name="Hibbett D."/>
            <person name="Martinez A.T."/>
            <person name="Grigoriev I.V."/>
        </authorList>
    </citation>
    <scope>NUCLEOTIDE SEQUENCE</scope>
    <source>
        <strain evidence="2">MF-IS2</strain>
    </source>
</reference>
<accession>A0A9P5XBU0</accession>
<dbReference type="EMBL" id="MU151232">
    <property type="protein sequence ID" value="KAF9446720.1"/>
    <property type="molecule type" value="Genomic_DNA"/>
</dbReference>
<evidence type="ECO:0000256" key="1">
    <source>
        <dbReference type="SAM" id="MobiDB-lite"/>
    </source>
</evidence>
<dbReference type="AlphaFoldDB" id="A0A9P5XBU0"/>
<feature type="compositionally biased region" description="Low complexity" evidence="1">
    <location>
        <begin position="56"/>
        <end position="99"/>
    </location>
</feature>
<keyword evidence="3" id="KW-1185">Reference proteome</keyword>
<proteinExistence type="predicted"/>
<sequence>MPATGSEESGIGAALIGTVSKLTNALVPHDEPDNSPAADSWKSRGPTTTGRLGNHSSSTAPPQSSSAKNPNIAKAPAAASTQSPTPSTATKSSSAKNPKVAGASTGGN</sequence>
<evidence type="ECO:0000313" key="3">
    <source>
        <dbReference type="Proteomes" id="UP000807342"/>
    </source>
</evidence>